<dbReference type="RefSeq" id="WP_072605768.1">
    <property type="nucleotide sequence ID" value="NZ_CP018171.1"/>
</dbReference>
<dbReference type="GO" id="GO:0022904">
    <property type="term" value="P:respiratory electron transport chain"/>
    <property type="evidence" value="ECO:0007669"/>
    <property type="project" value="InterPro"/>
</dbReference>
<feature type="transmembrane region" description="Helical" evidence="13">
    <location>
        <begin position="64"/>
        <end position="87"/>
    </location>
</feature>
<dbReference type="OrthoDB" id="8156287at2"/>
<name>A0A1L3ST71_9HYPH</name>
<keyword evidence="10" id="KW-0408">Iron</keyword>
<comment type="subcellular location">
    <subcellularLocation>
        <location evidence="2">Cell membrane</location>
        <topology evidence="2">Multi-pass membrane protein</topology>
    </subcellularLocation>
</comment>
<evidence type="ECO:0000256" key="3">
    <source>
        <dbReference type="ARBA" id="ARBA00022448"/>
    </source>
</evidence>
<dbReference type="EMBL" id="CP018171">
    <property type="protein sequence ID" value="APH72617.1"/>
    <property type="molecule type" value="Genomic_DNA"/>
</dbReference>
<feature type="transmembrane region" description="Helical" evidence="13">
    <location>
        <begin position="113"/>
        <end position="134"/>
    </location>
</feature>
<organism evidence="15 16">
    <name type="scientific">Aquibium oceanicum</name>
    <dbReference type="NCBI Taxonomy" id="1670800"/>
    <lineage>
        <taxon>Bacteria</taxon>
        <taxon>Pseudomonadati</taxon>
        <taxon>Pseudomonadota</taxon>
        <taxon>Alphaproteobacteria</taxon>
        <taxon>Hyphomicrobiales</taxon>
        <taxon>Phyllobacteriaceae</taxon>
        <taxon>Aquibium</taxon>
    </lineage>
</organism>
<keyword evidence="5" id="KW-0349">Heme</keyword>
<dbReference type="PANTHER" id="PTHR30529">
    <property type="entry name" value="CYTOCHROME B561"/>
    <property type="match status" value="1"/>
</dbReference>
<evidence type="ECO:0000313" key="15">
    <source>
        <dbReference type="EMBL" id="APH72617.1"/>
    </source>
</evidence>
<protein>
    <submittedName>
        <fullName evidence="15">Cytochrome B</fullName>
    </submittedName>
</protein>
<keyword evidence="8" id="KW-0249">Electron transport</keyword>
<evidence type="ECO:0000256" key="13">
    <source>
        <dbReference type="SAM" id="Phobius"/>
    </source>
</evidence>
<keyword evidence="6 13" id="KW-0812">Transmembrane</keyword>
<keyword evidence="11 13" id="KW-0472">Membrane</keyword>
<keyword evidence="3" id="KW-0813">Transport</keyword>
<feature type="transmembrane region" description="Helical" evidence="13">
    <location>
        <begin position="146"/>
        <end position="164"/>
    </location>
</feature>
<evidence type="ECO:0000256" key="2">
    <source>
        <dbReference type="ARBA" id="ARBA00004651"/>
    </source>
</evidence>
<evidence type="ECO:0000256" key="7">
    <source>
        <dbReference type="ARBA" id="ARBA00022723"/>
    </source>
</evidence>
<comment type="cofactor">
    <cofactor evidence="1">
        <name>heme b</name>
        <dbReference type="ChEBI" id="CHEBI:60344"/>
    </cofactor>
</comment>
<dbReference type="PANTHER" id="PTHR30529:SF1">
    <property type="entry name" value="CYTOCHROME B561 HOMOLOG 2"/>
    <property type="match status" value="1"/>
</dbReference>
<evidence type="ECO:0000256" key="9">
    <source>
        <dbReference type="ARBA" id="ARBA00022989"/>
    </source>
</evidence>
<keyword evidence="16" id="KW-1185">Reference proteome</keyword>
<evidence type="ECO:0000256" key="5">
    <source>
        <dbReference type="ARBA" id="ARBA00022617"/>
    </source>
</evidence>
<proteinExistence type="inferred from homology"/>
<keyword evidence="9 13" id="KW-1133">Transmembrane helix</keyword>
<dbReference type="GO" id="GO:0009055">
    <property type="term" value="F:electron transfer activity"/>
    <property type="evidence" value="ECO:0007669"/>
    <property type="project" value="InterPro"/>
</dbReference>
<dbReference type="InterPro" id="IPR011577">
    <property type="entry name" value="Cyt_b561_bac/Ni-Hgenase"/>
</dbReference>
<sequence length="191" mass="20579">MPAPAATAATAATATGRPAGYTAAQIVLHWAIAALIVIQLVLGEDMAPAWRAFRRGTDASADDLFNADIHVYIGLAVLALAAIRFGIRLVHGVPLLPAQENRWLKVLAHTVHGLLYLFMFGMPLSGVAAWYFGIAPAAEVHELAKPLIIGAVVLHAVGALYQHFVLRSDVLTRMVRPERRKAHGWVGQVSR</sequence>
<dbReference type="Proteomes" id="UP000182840">
    <property type="component" value="Chromosome"/>
</dbReference>
<feature type="transmembrane region" description="Helical" evidence="13">
    <location>
        <begin position="26"/>
        <end position="43"/>
    </location>
</feature>
<dbReference type="InterPro" id="IPR052168">
    <property type="entry name" value="Cytochrome_b561_oxidase"/>
</dbReference>
<keyword evidence="4" id="KW-1003">Cell membrane</keyword>
<feature type="domain" description="Cytochrome b561 bacterial/Ni-hydrogenase" evidence="14">
    <location>
        <begin position="21"/>
        <end position="176"/>
    </location>
</feature>
<evidence type="ECO:0000256" key="6">
    <source>
        <dbReference type="ARBA" id="ARBA00022692"/>
    </source>
</evidence>
<dbReference type="InterPro" id="IPR016174">
    <property type="entry name" value="Di-haem_cyt_TM"/>
</dbReference>
<accession>A0A1L3ST71</accession>
<evidence type="ECO:0000256" key="12">
    <source>
        <dbReference type="ARBA" id="ARBA00037975"/>
    </source>
</evidence>
<evidence type="ECO:0000256" key="10">
    <source>
        <dbReference type="ARBA" id="ARBA00023004"/>
    </source>
</evidence>
<evidence type="ECO:0000313" key="16">
    <source>
        <dbReference type="Proteomes" id="UP000182840"/>
    </source>
</evidence>
<evidence type="ECO:0000256" key="8">
    <source>
        <dbReference type="ARBA" id="ARBA00022982"/>
    </source>
</evidence>
<evidence type="ECO:0000259" key="14">
    <source>
        <dbReference type="Pfam" id="PF01292"/>
    </source>
</evidence>
<gene>
    <name evidence="15" type="ORF">BSQ44_15560</name>
</gene>
<dbReference type="SUPFAM" id="SSF81342">
    <property type="entry name" value="Transmembrane di-heme cytochromes"/>
    <property type="match status" value="1"/>
</dbReference>
<dbReference type="GO" id="GO:0046872">
    <property type="term" value="F:metal ion binding"/>
    <property type="evidence" value="ECO:0007669"/>
    <property type="project" value="UniProtKB-KW"/>
</dbReference>
<reference evidence="16" key="1">
    <citation type="submission" date="2016-11" db="EMBL/GenBank/DDBJ databases">
        <title>Mesorhizobium oceanicum sp. nov., isolated from deep seawater in South China Sea.</title>
        <authorList>
            <person name="Fu G.-Y."/>
        </authorList>
    </citation>
    <scope>NUCLEOTIDE SEQUENCE [LARGE SCALE GENOMIC DNA]</scope>
    <source>
        <strain evidence="16">B7</strain>
    </source>
</reference>
<dbReference type="Pfam" id="PF01292">
    <property type="entry name" value="Ni_hydr_CYTB"/>
    <property type="match status" value="1"/>
</dbReference>
<dbReference type="GO" id="GO:0020037">
    <property type="term" value="F:heme binding"/>
    <property type="evidence" value="ECO:0007669"/>
    <property type="project" value="TreeGrafter"/>
</dbReference>
<dbReference type="AlphaFoldDB" id="A0A1L3ST71"/>
<evidence type="ECO:0000256" key="4">
    <source>
        <dbReference type="ARBA" id="ARBA00022475"/>
    </source>
</evidence>
<keyword evidence="7" id="KW-0479">Metal-binding</keyword>
<dbReference type="KEGG" id="meso:BSQ44_15560"/>
<dbReference type="GO" id="GO:0005886">
    <property type="term" value="C:plasma membrane"/>
    <property type="evidence" value="ECO:0007669"/>
    <property type="project" value="UniProtKB-SubCell"/>
</dbReference>
<comment type="similarity">
    <text evidence="12">Belongs to the cytochrome b561 family.</text>
</comment>
<evidence type="ECO:0000256" key="1">
    <source>
        <dbReference type="ARBA" id="ARBA00001970"/>
    </source>
</evidence>
<evidence type="ECO:0000256" key="11">
    <source>
        <dbReference type="ARBA" id="ARBA00023136"/>
    </source>
</evidence>
<dbReference type="STRING" id="1670800.BSQ44_15560"/>